<sequence length="602" mass="67566">MAPTKTAIVQAKIRHELRHLHENHEVPEDIQRMAAMILDLMHKLAHNTIAVADVVDAEHRMESFLTANSKSKHIAVFESAMLEMTRAVVVTALQESLHALLSFGAFVPAALRFWKRQLKNPLELFLLTLPDKVFVLPGGDISTDEKIRVLDETYETLLVHIGELKLQLLKWPHTESKRNQDMMQASQALLLKVFSTEHLIRPNAVTANVLENASPTPASVSSGRARFSVKVILDFVEGLPNLRTAYKVELDHVLSGCTIPPFLRRRWWHVSVGAVGASLGLVYLVRNRHELGQLAHTMHKGIRDFVVDHMVVPINNIVGEILLSKKALIQDPLALKDSKESLQRMLADFIHDTNPSMPLAQQQAMVANMDMSVVSLQYEKELPKAVRNLVTGDIVRMMLIQIQFIKKELMVAMKAIDELMDANQLNMQMMATLPMFVVAGGIYVVISKTSRLLYQFTSSAMYEDPKSVASQMRYALRDIERLLNMQNVNGTIDADALPGLNSQVSTSSMSPLLRAAVAEGNGGGTTLGVRDMGYLVVLLDQLQQLFERNRGYFDEDEQKRFEEDVTDLVGEHMLVSQQLAVIARMHHSHAFLVKGVSSKWFH</sequence>
<dbReference type="eggNOG" id="ENOG502QQIS">
    <property type="taxonomic scope" value="Eukaryota"/>
</dbReference>
<keyword evidence="4" id="KW-0496">Mitochondrion</keyword>
<keyword evidence="2 6" id="KW-0812">Transmembrane</keyword>
<dbReference type="PANTHER" id="PTHR28234:SF1">
    <property type="entry name" value="NUCLEAR CONTROL OF ATPASE PROTEIN 2"/>
    <property type="match status" value="1"/>
</dbReference>
<dbReference type="STRING" id="157072.A0A024U5R6"/>
<evidence type="ECO:0000256" key="5">
    <source>
        <dbReference type="ARBA" id="ARBA00023136"/>
    </source>
</evidence>
<evidence type="ECO:0000313" key="7">
    <source>
        <dbReference type="EMBL" id="ETW01565.1"/>
    </source>
</evidence>
<proteinExistence type="predicted"/>
<keyword evidence="5 6" id="KW-0472">Membrane</keyword>
<dbReference type="RefSeq" id="XP_008869413.1">
    <property type="nucleotide sequence ID" value="XM_008871191.1"/>
</dbReference>
<gene>
    <name evidence="7" type="ORF">H310_06215</name>
</gene>
<evidence type="ECO:0000256" key="2">
    <source>
        <dbReference type="ARBA" id="ARBA00022692"/>
    </source>
</evidence>
<dbReference type="PANTHER" id="PTHR28234">
    <property type="entry name" value="NUCLEAR CONTROL OF ATPASE PROTEIN 2"/>
    <property type="match status" value="1"/>
</dbReference>
<dbReference type="GO" id="GO:0005741">
    <property type="term" value="C:mitochondrial outer membrane"/>
    <property type="evidence" value="ECO:0007669"/>
    <property type="project" value="TreeGrafter"/>
</dbReference>
<name>A0A024U5R6_9STRA</name>
<reference evidence="7" key="1">
    <citation type="submission" date="2013-12" db="EMBL/GenBank/DDBJ databases">
        <title>The Genome Sequence of Aphanomyces invadans NJM9701.</title>
        <authorList>
            <consortium name="The Broad Institute Genomics Platform"/>
            <person name="Russ C."/>
            <person name="Tyler B."/>
            <person name="van West P."/>
            <person name="Dieguez-Uribeondo J."/>
            <person name="Young S.K."/>
            <person name="Zeng Q."/>
            <person name="Gargeya S."/>
            <person name="Fitzgerald M."/>
            <person name="Abouelleil A."/>
            <person name="Alvarado L."/>
            <person name="Chapman S.B."/>
            <person name="Gainer-Dewar J."/>
            <person name="Goldberg J."/>
            <person name="Griggs A."/>
            <person name="Gujja S."/>
            <person name="Hansen M."/>
            <person name="Howarth C."/>
            <person name="Imamovic A."/>
            <person name="Ireland A."/>
            <person name="Larimer J."/>
            <person name="McCowan C."/>
            <person name="Murphy C."/>
            <person name="Pearson M."/>
            <person name="Poon T.W."/>
            <person name="Priest M."/>
            <person name="Roberts A."/>
            <person name="Saif S."/>
            <person name="Shea T."/>
            <person name="Sykes S."/>
            <person name="Wortman J."/>
            <person name="Nusbaum C."/>
            <person name="Birren B."/>
        </authorList>
    </citation>
    <scope>NUCLEOTIDE SEQUENCE [LARGE SCALE GENOMIC DNA]</scope>
    <source>
        <strain evidence="7">NJM9701</strain>
    </source>
</reference>
<evidence type="ECO:0000256" key="1">
    <source>
        <dbReference type="ARBA" id="ARBA00004225"/>
    </source>
</evidence>
<comment type="subcellular location">
    <subcellularLocation>
        <location evidence="1">Mitochondrion membrane</location>
        <topology evidence="1">Multi-pass membrane protein</topology>
    </subcellularLocation>
</comment>
<organism evidence="7">
    <name type="scientific">Aphanomyces invadans</name>
    <dbReference type="NCBI Taxonomy" id="157072"/>
    <lineage>
        <taxon>Eukaryota</taxon>
        <taxon>Sar</taxon>
        <taxon>Stramenopiles</taxon>
        <taxon>Oomycota</taxon>
        <taxon>Saprolegniomycetes</taxon>
        <taxon>Saprolegniales</taxon>
        <taxon>Verrucalvaceae</taxon>
        <taxon>Aphanomyces</taxon>
    </lineage>
</organism>
<feature type="transmembrane region" description="Helical" evidence="6">
    <location>
        <begin position="425"/>
        <end position="446"/>
    </location>
</feature>
<dbReference type="Pfam" id="PF08637">
    <property type="entry name" value="NCA2"/>
    <property type="match status" value="1"/>
</dbReference>
<dbReference type="GeneID" id="20083265"/>
<accession>A0A024U5R6</accession>
<dbReference type="VEuPathDB" id="FungiDB:H310_06215"/>
<evidence type="ECO:0000256" key="4">
    <source>
        <dbReference type="ARBA" id="ARBA00023128"/>
    </source>
</evidence>
<keyword evidence="3 6" id="KW-1133">Transmembrane helix</keyword>
<dbReference type="AlphaFoldDB" id="A0A024U5R6"/>
<evidence type="ECO:0000256" key="3">
    <source>
        <dbReference type="ARBA" id="ARBA00022989"/>
    </source>
</evidence>
<evidence type="ECO:0000256" key="6">
    <source>
        <dbReference type="SAM" id="Phobius"/>
    </source>
</evidence>
<dbReference type="InterPro" id="IPR013946">
    <property type="entry name" value="NCA2-like"/>
</dbReference>
<dbReference type="EMBL" id="KI913962">
    <property type="protein sequence ID" value="ETW01565.1"/>
    <property type="molecule type" value="Genomic_DNA"/>
</dbReference>
<dbReference type="OrthoDB" id="413313at2759"/>
<protein>
    <submittedName>
        <fullName evidence="7">Uncharacterized protein</fullName>
    </submittedName>
</protein>